<dbReference type="PANTHER" id="PTHR18901">
    <property type="entry name" value="2-DEOXYGLUCOSE-6-PHOSPHATE PHOSPHATASE 2"/>
    <property type="match status" value="1"/>
</dbReference>
<dbReference type="OrthoDB" id="9797743at2"/>
<proteinExistence type="predicted"/>
<dbReference type="AlphaFoldDB" id="A0A2A2EJU4"/>
<reference evidence="1 2" key="1">
    <citation type="journal article" date="2017" name="ISME J.">
        <title>Unveiling bifidobacterial biogeography across the mammalian branch of the tree of life.</title>
        <authorList>
            <person name="Milani C."/>
            <person name="Mangifesta M."/>
            <person name="Mancabelli L."/>
            <person name="Lugli G.A."/>
            <person name="James K."/>
            <person name="Duranti S."/>
            <person name="Turroni F."/>
            <person name="Ferrario C."/>
            <person name="Ossiprandi M.C."/>
            <person name="van Sinderen D."/>
            <person name="Ventura M."/>
        </authorList>
    </citation>
    <scope>NUCLEOTIDE SEQUENCE [LARGE SCALE GENOMIC DNA]</scope>
    <source>
        <strain evidence="1 2">70</strain>
    </source>
</reference>
<dbReference type="EMBL" id="MVOG01000011">
    <property type="protein sequence ID" value="PAU69504.1"/>
    <property type="molecule type" value="Genomic_DNA"/>
</dbReference>
<dbReference type="SFLD" id="SFLDS00003">
    <property type="entry name" value="Haloacid_Dehalogenase"/>
    <property type="match status" value="1"/>
</dbReference>
<dbReference type="SFLD" id="SFLDG01129">
    <property type="entry name" value="C1.5:_HAD__Beta-PGM__Phosphata"/>
    <property type="match status" value="1"/>
</dbReference>
<dbReference type="Gene3D" id="1.10.150.240">
    <property type="entry name" value="Putative phosphatase, domain 2"/>
    <property type="match status" value="1"/>
</dbReference>
<protein>
    <submittedName>
        <fullName evidence="1">Beta-phosphoglucomutase</fullName>
    </submittedName>
</protein>
<comment type="caution">
    <text evidence="1">The sequence shown here is derived from an EMBL/GenBank/DDBJ whole genome shotgun (WGS) entry which is preliminary data.</text>
</comment>
<dbReference type="NCBIfam" id="TIGR01509">
    <property type="entry name" value="HAD-SF-IA-v3"/>
    <property type="match status" value="1"/>
</dbReference>
<sequence length="249" mass="26883">MNDALTGGTSTNDAATGGFVRSTDAVTGGAADNTGRAAIFDLDGTLLDSMGVWDRIDEEFLAKRGIAVPDDYMAKVSAMQFMEIAEYTIERFGLRDTPEELVAEWNGMAKRMYAQVVEPKPHAVGYLRALKASGARLAVATTMLPDLRMPALAHAGMADLFDAVVGVDDAGDRGKEHPDVYLLAARRLGVDPARCTVFEDLLAGMRSAKSVGMQVWAVHDDSSDHDWERICALADGVLFDFADAPRLLR</sequence>
<evidence type="ECO:0000313" key="1">
    <source>
        <dbReference type="EMBL" id="PAU69504.1"/>
    </source>
</evidence>
<dbReference type="PANTHER" id="PTHR18901:SF38">
    <property type="entry name" value="PSEUDOURIDINE-5'-PHOSPHATASE"/>
    <property type="match status" value="1"/>
</dbReference>
<dbReference type="InterPro" id="IPR023214">
    <property type="entry name" value="HAD_sf"/>
</dbReference>
<dbReference type="RefSeq" id="WP_095613231.1">
    <property type="nucleotide sequence ID" value="NZ_MVOG01000011.1"/>
</dbReference>
<evidence type="ECO:0000313" key="2">
    <source>
        <dbReference type="Proteomes" id="UP000217986"/>
    </source>
</evidence>
<dbReference type="CDD" id="cd07505">
    <property type="entry name" value="HAD_BPGM-like"/>
    <property type="match status" value="1"/>
</dbReference>
<name>A0A2A2EJU4_9BIFI</name>
<dbReference type="Pfam" id="PF00702">
    <property type="entry name" value="Hydrolase"/>
    <property type="match status" value="1"/>
</dbReference>
<dbReference type="InterPro" id="IPR006439">
    <property type="entry name" value="HAD-SF_hydro_IA"/>
</dbReference>
<dbReference type="InterPro" id="IPR036412">
    <property type="entry name" value="HAD-like_sf"/>
</dbReference>
<organism evidence="1 2">
    <name type="scientific">Bifidobacterium italicum</name>
    <dbReference type="NCBI Taxonomy" id="1960968"/>
    <lineage>
        <taxon>Bacteria</taxon>
        <taxon>Bacillati</taxon>
        <taxon>Actinomycetota</taxon>
        <taxon>Actinomycetes</taxon>
        <taxon>Bifidobacteriales</taxon>
        <taxon>Bifidobacteriaceae</taxon>
        <taxon>Bifidobacterium</taxon>
    </lineage>
</organism>
<dbReference type="SUPFAM" id="SSF56784">
    <property type="entry name" value="HAD-like"/>
    <property type="match status" value="1"/>
</dbReference>
<dbReference type="InterPro" id="IPR023198">
    <property type="entry name" value="PGP-like_dom2"/>
</dbReference>
<dbReference type="GO" id="GO:0016791">
    <property type="term" value="F:phosphatase activity"/>
    <property type="evidence" value="ECO:0007669"/>
    <property type="project" value="TreeGrafter"/>
</dbReference>
<dbReference type="Gene3D" id="3.40.50.1000">
    <property type="entry name" value="HAD superfamily/HAD-like"/>
    <property type="match status" value="1"/>
</dbReference>
<keyword evidence="2" id="KW-1185">Reference proteome</keyword>
<gene>
    <name evidence="1" type="ORF">B1400_0870</name>
</gene>
<dbReference type="Proteomes" id="UP000217986">
    <property type="component" value="Unassembled WGS sequence"/>
</dbReference>
<accession>A0A2A2EJU4</accession>